<keyword evidence="5 10" id="KW-0653">Protein transport</keyword>
<evidence type="ECO:0000256" key="9">
    <source>
        <dbReference type="ARBA" id="ARBA00039733"/>
    </source>
</evidence>
<keyword evidence="3 10" id="KW-0813">Transport</keyword>
<evidence type="ECO:0000256" key="7">
    <source>
        <dbReference type="ARBA" id="ARBA00023010"/>
    </source>
</evidence>
<organism evidence="14 15">
    <name type="scientific">Anaeromicropila herbilytica</name>
    <dbReference type="NCBI Taxonomy" id="2785025"/>
    <lineage>
        <taxon>Bacteria</taxon>
        <taxon>Bacillati</taxon>
        <taxon>Bacillota</taxon>
        <taxon>Clostridia</taxon>
        <taxon>Lachnospirales</taxon>
        <taxon>Lachnospiraceae</taxon>
        <taxon>Anaeromicropila</taxon>
    </lineage>
</organism>
<keyword evidence="7 10" id="KW-0811">Translocation</keyword>
<keyword evidence="8 10" id="KW-0472">Membrane</keyword>
<dbReference type="PROSITE" id="PS00755">
    <property type="entry name" value="SECY_1"/>
    <property type="match status" value="1"/>
</dbReference>
<feature type="transmembrane region" description="Helical" evidence="10">
    <location>
        <begin position="406"/>
        <end position="424"/>
    </location>
</feature>
<sequence>MFKTLRNALKIKDIRNKIIYTFLALIVVRLGSQLPLPGVNRELFANWFQNITSLDFFNSLTGGSFTTMSIFALNITPYITSSIIMQLLTIAIPKLEEMQKDGEEGRKKIAEYTRYVTVALAIIESVAMAIGFYRGGQLSTGNAFLNCIVIVVALTAGSAFLMWLGERITEKGVGNGISIILLINIISRIPQDLMTLYNKFVGGASNFANGFVAAVIILAVIIGMVVFIVVLQNGVRKIPVQYAKKVQGRKMVGGQTSNIPLKINTAGVIPVIFAGSLMQFPIVIASFFSYTGSRTTIGHKVLYLLNQNNWCNFSSLGELKYSIGLLIYMFLVVFFAYFYTSITFNPMEVSNNMKKQGGFIPGIRPGRPTTDYLTKVLNNIIFIGAIGLLIVSVLPIFFSGAFGADVSFSGTSLIIIVGVVLETIKQIESQMLVRHYKGFLND</sequence>
<evidence type="ECO:0000256" key="13">
    <source>
        <dbReference type="RuleBase" id="RU004349"/>
    </source>
</evidence>
<dbReference type="Gene3D" id="1.10.3370.10">
    <property type="entry name" value="SecY subunit domain"/>
    <property type="match status" value="1"/>
</dbReference>
<dbReference type="Proteomes" id="UP000595897">
    <property type="component" value="Chromosome"/>
</dbReference>
<feature type="transmembrane region" description="Helical" evidence="10">
    <location>
        <begin position="112"/>
        <end position="131"/>
    </location>
</feature>
<evidence type="ECO:0000256" key="5">
    <source>
        <dbReference type="ARBA" id="ARBA00022927"/>
    </source>
</evidence>
<feature type="transmembrane region" description="Helical" evidence="10">
    <location>
        <begin position="172"/>
        <end position="190"/>
    </location>
</feature>
<dbReference type="InterPro" id="IPR002208">
    <property type="entry name" value="SecY/SEC61-alpha"/>
</dbReference>
<dbReference type="NCBIfam" id="TIGR00967">
    <property type="entry name" value="3a0501s007"/>
    <property type="match status" value="1"/>
</dbReference>
<dbReference type="HAMAP" id="MF_01465">
    <property type="entry name" value="SecY"/>
    <property type="match status" value="1"/>
</dbReference>
<dbReference type="GO" id="GO:0006605">
    <property type="term" value="P:protein targeting"/>
    <property type="evidence" value="ECO:0007669"/>
    <property type="project" value="UniProtKB-UniRule"/>
</dbReference>
<feature type="transmembrane region" description="Helical" evidence="10">
    <location>
        <begin position="210"/>
        <end position="231"/>
    </location>
</feature>
<dbReference type="PANTHER" id="PTHR10906">
    <property type="entry name" value="SECY/SEC61-ALPHA FAMILY MEMBER"/>
    <property type="match status" value="1"/>
</dbReference>
<dbReference type="PRINTS" id="PR00303">
    <property type="entry name" value="SECYTRNLCASE"/>
</dbReference>
<accession>A0A7R7EPW2</accession>
<dbReference type="AlphaFoldDB" id="A0A7R7EPW2"/>
<dbReference type="PROSITE" id="PS00756">
    <property type="entry name" value="SECY_2"/>
    <property type="match status" value="1"/>
</dbReference>
<comment type="subunit">
    <text evidence="10">Component of the Sec protein translocase complex. Heterotrimer consisting of SecY, SecE and SecG subunits. The heterotrimers can form oligomers, although 1 heterotrimer is thought to be able to translocate proteins. Interacts with the ribosome. Interacts with SecDF, and other proteins may be involved. Interacts with SecA.</text>
</comment>
<feature type="transmembrane region" description="Helical" evidence="10">
    <location>
        <begin position="376"/>
        <end position="400"/>
    </location>
</feature>
<feature type="transmembrane region" description="Helical" evidence="10">
    <location>
        <begin position="268"/>
        <end position="290"/>
    </location>
</feature>
<evidence type="ECO:0000256" key="8">
    <source>
        <dbReference type="ARBA" id="ARBA00023136"/>
    </source>
</evidence>
<evidence type="ECO:0000313" key="15">
    <source>
        <dbReference type="Proteomes" id="UP000595897"/>
    </source>
</evidence>
<evidence type="ECO:0000256" key="1">
    <source>
        <dbReference type="ARBA" id="ARBA00004141"/>
    </source>
</evidence>
<dbReference type="PIRSF" id="PIRSF004557">
    <property type="entry name" value="SecY"/>
    <property type="match status" value="1"/>
</dbReference>
<protein>
    <recommendedName>
        <fullName evidence="9 10">Protein translocase subunit SecY</fullName>
    </recommendedName>
</protein>
<evidence type="ECO:0000256" key="2">
    <source>
        <dbReference type="ARBA" id="ARBA00005751"/>
    </source>
</evidence>
<evidence type="ECO:0000256" key="12">
    <source>
        <dbReference type="RuleBase" id="RU003484"/>
    </source>
</evidence>
<reference evidence="14 15" key="1">
    <citation type="submission" date="2020-11" db="EMBL/GenBank/DDBJ databases">
        <title>Draft genome sequencing of a Lachnospiraceae strain isolated from anoxic soil subjected to BSD treatment.</title>
        <authorList>
            <person name="Uek A."/>
            <person name="Tonouchi A."/>
        </authorList>
    </citation>
    <scope>NUCLEOTIDE SEQUENCE [LARGE SCALE GENOMIC DNA]</scope>
    <source>
        <strain evidence="14 15">TB5</strain>
    </source>
</reference>
<feature type="transmembrane region" description="Helical" evidence="10">
    <location>
        <begin position="18"/>
        <end position="36"/>
    </location>
</feature>
<gene>
    <name evidence="10 14" type="primary">secY</name>
    <name evidence="14" type="ORF">bsdtb5_40390</name>
</gene>
<proteinExistence type="inferred from homology"/>
<dbReference type="GO" id="GO:0065002">
    <property type="term" value="P:intracellular protein transmembrane transport"/>
    <property type="evidence" value="ECO:0007669"/>
    <property type="project" value="UniProtKB-UniRule"/>
</dbReference>
<comment type="function">
    <text evidence="10 11">The central subunit of the protein translocation channel SecYEG. Consists of two halves formed by TMs 1-5 and 6-10. These two domains form a lateral gate at the front which open onto the bilayer between TMs 2 and 7, and are clamped together by SecE at the back. The channel is closed by both a pore ring composed of hydrophobic SecY resides and a short helix (helix 2A) on the extracellular side of the membrane which forms a plug. The plug probably moves laterally to allow the channel to open. The ring and the pore may move independently.</text>
</comment>
<evidence type="ECO:0000256" key="3">
    <source>
        <dbReference type="ARBA" id="ARBA00022448"/>
    </source>
</evidence>
<dbReference type="SUPFAM" id="SSF103491">
    <property type="entry name" value="Preprotein translocase SecY subunit"/>
    <property type="match status" value="1"/>
</dbReference>
<dbReference type="FunFam" id="1.10.3370.10:FF:000001">
    <property type="entry name" value="Preprotein translocase subunit SecY"/>
    <property type="match status" value="1"/>
</dbReference>
<keyword evidence="6 10" id="KW-1133">Transmembrane helix</keyword>
<dbReference type="KEGG" id="ahb:bsdtb5_40390"/>
<feature type="transmembrane region" description="Helical" evidence="10">
    <location>
        <begin position="70"/>
        <end position="92"/>
    </location>
</feature>
<dbReference type="InterPro" id="IPR030659">
    <property type="entry name" value="SecY_CS"/>
</dbReference>
<comment type="similarity">
    <text evidence="2 10 13">Belongs to the SecY/SEC61-alpha family.</text>
</comment>
<feature type="transmembrane region" description="Helical" evidence="10">
    <location>
        <begin position="323"/>
        <end position="344"/>
    </location>
</feature>
<name>A0A7R7EPW2_9FIRM</name>
<evidence type="ECO:0000256" key="4">
    <source>
        <dbReference type="ARBA" id="ARBA00022692"/>
    </source>
</evidence>
<dbReference type="GO" id="GO:0005886">
    <property type="term" value="C:plasma membrane"/>
    <property type="evidence" value="ECO:0007669"/>
    <property type="project" value="UniProtKB-SubCell"/>
</dbReference>
<evidence type="ECO:0000256" key="10">
    <source>
        <dbReference type="HAMAP-Rule" id="MF_01465"/>
    </source>
</evidence>
<evidence type="ECO:0000256" key="11">
    <source>
        <dbReference type="RuleBase" id="RU000537"/>
    </source>
</evidence>
<evidence type="ECO:0000313" key="14">
    <source>
        <dbReference type="EMBL" id="BCN32744.1"/>
    </source>
</evidence>
<dbReference type="Pfam" id="PF00344">
    <property type="entry name" value="SecY"/>
    <property type="match status" value="1"/>
</dbReference>
<dbReference type="EMBL" id="AP024169">
    <property type="protein sequence ID" value="BCN32744.1"/>
    <property type="molecule type" value="Genomic_DNA"/>
</dbReference>
<comment type="subcellular location">
    <subcellularLocation>
        <location evidence="10">Cell membrane</location>
        <topology evidence="10">Multi-pass membrane protein</topology>
    </subcellularLocation>
    <subcellularLocation>
        <location evidence="1 12">Membrane</location>
        <topology evidence="1 12">Multi-pass membrane protein</topology>
    </subcellularLocation>
</comment>
<dbReference type="InterPro" id="IPR023201">
    <property type="entry name" value="SecY_dom_sf"/>
</dbReference>
<dbReference type="RefSeq" id="WP_271713765.1">
    <property type="nucleotide sequence ID" value="NZ_AP024169.1"/>
</dbReference>
<keyword evidence="4 10" id="KW-0812">Transmembrane</keyword>
<dbReference type="GO" id="GO:0043952">
    <property type="term" value="P:protein transport by the Sec complex"/>
    <property type="evidence" value="ECO:0007669"/>
    <property type="project" value="UniProtKB-UniRule"/>
</dbReference>
<feature type="transmembrane region" description="Helical" evidence="10">
    <location>
        <begin position="143"/>
        <end position="165"/>
    </location>
</feature>
<keyword evidence="10" id="KW-1003">Cell membrane</keyword>
<keyword evidence="15" id="KW-1185">Reference proteome</keyword>
<evidence type="ECO:0000256" key="6">
    <source>
        <dbReference type="ARBA" id="ARBA00022989"/>
    </source>
</evidence>
<dbReference type="InterPro" id="IPR026593">
    <property type="entry name" value="SecY"/>
</dbReference>